<dbReference type="CDD" id="cd06583">
    <property type="entry name" value="PGRP"/>
    <property type="match status" value="1"/>
</dbReference>
<gene>
    <name evidence="6" type="ORF">ISP17_07310</name>
</gene>
<keyword evidence="7" id="KW-1185">Reference proteome</keyword>
<dbReference type="InterPro" id="IPR051206">
    <property type="entry name" value="NAMLAA_amidase_2"/>
</dbReference>
<dbReference type="Gene3D" id="3.40.80.10">
    <property type="entry name" value="Peptidoglycan recognition protein-like"/>
    <property type="match status" value="1"/>
</dbReference>
<dbReference type="SUPFAM" id="SSF55846">
    <property type="entry name" value="N-acetylmuramoyl-L-alanine amidase-like"/>
    <property type="match status" value="1"/>
</dbReference>
<comment type="catalytic activity">
    <reaction evidence="1">
        <text>Hydrolyzes the link between N-acetylmuramoyl residues and L-amino acid residues in certain cell-wall glycopeptides.</text>
        <dbReference type="EC" id="3.5.1.28"/>
    </reaction>
</comment>
<organism evidence="6 7">
    <name type="scientific">Dyella ginsengisoli</name>
    <dbReference type="NCBI Taxonomy" id="363848"/>
    <lineage>
        <taxon>Bacteria</taxon>
        <taxon>Pseudomonadati</taxon>
        <taxon>Pseudomonadota</taxon>
        <taxon>Gammaproteobacteria</taxon>
        <taxon>Lysobacterales</taxon>
        <taxon>Rhodanobacteraceae</taxon>
        <taxon>Dyella</taxon>
    </lineage>
</organism>
<dbReference type="InterPro" id="IPR036505">
    <property type="entry name" value="Amidase/PGRP_sf"/>
</dbReference>
<protein>
    <recommendedName>
        <fullName evidence="2">N-acetylmuramoyl-L-alanine amidase</fullName>
        <ecNumber evidence="2">3.5.1.28</ecNumber>
    </recommendedName>
</protein>
<sequence>MPPIIRDRPLPYVDHLAERAADAVTLVVIHCTELPDLATAREYGERVQHESGTGNSGHYYIDRDGSIERYVPGTRVAHHVRGCNPHSIGIELVNLGRYPHWWDSRHQTMTEPYPDVQIAALVELLAQLRRDFSNLREIAGHEDLDTARMPASDDPSLEVPRKLDPGPLFPWDAVLAGCGLRRVRA</sequence>
<evidence type="ECO:0000259" key="5">
    <source>
        <dbReference type="SMART" id="SM00644"/>
    </source>
</evidence>
<dbReference type="Proteomes" id="UP001620460">
    <property type="component" value="Unassembled WGS sequence"/>
</dbReference>
<keyword evidence="3" id="KW-0378">Hydrolase</keyword>
<evidence type="ECO:0000256" key="4">
    <source>
        <dbReference type="ARBA" id="ARBA00023316"/>
    </source>
</evidence>
<keyword evidence="4" id="KW-0961">Cell wall biogenesis/degradation</keyword>
<dbReference type="PANTHER" id="PTHR30417">
    <property type="entry name" value="N-ACETYLMURAMOYL-L-ALANINE AMIDASE AMID"/>
    <property type="match status" value="1"/>
</dbReference>
<dbReference type="PANTHER" id="PTHR30417:SF1">
    <property type="entry name" value="N-ACETYLMURAMOYL-L-ALANINE AMIDASE AMID"/>
    <property type="match status" value="1"/>
</dbReference>
<dbReference type="EC" id="3.5.1.28" evidence="2"/>
<proteinExistence type="predicted"/>
<evidence type="ECO:0000313" key="7">
    <source>
        <dbReference type="Proteomes" id="UP001620460"/>
    </source>
</evidence>
<comment type="caution">
    <text evidence="6">The sequence shown here is derived from an EMBL/GenBank/DDBJ whole genome shotgun (WGS) entry which is preliminary data.</text>
</comment>
<dbReference type="InterPro" id="IPR002502">
    <property type="entry name" value="Amidase_domain"/>
</dbReference>
<accession>A0ABW8JRN1</accession>
<evidence type="ECO:0000256" key="2">
    <source>
        <dbReference type="ARBA" id="ARBA00011901"/>
    </source>
</evidence>
<name>A0ABW8JRN1_9GAMM</name>
<dbReference type="RefSeq" id="WP_404631617.1">
    <property type="nucleotide sequence ID" value="NZ_JADIKM010000002.1"/>
</dbReference>
<evidence type="ECO:0000256" key="1">
    <source>
        <dbReference type="ARBA" id="ARBA00001561"/>
    </source>
</evidence>
<evidence type="ECO:0000256" key="3">
    <source>
        <dbReference type="ARBA" id="ARBA00022801"/>
    </source>
</evidence>
<evidence type="ECO:0000313" key="6">
    <source>
        <dbReference type="EMBL" id="MFK2903766.1"/>
    </source>
</evidence>
<feature type="domain" description="N-acetylmuramoyl-L-alanine amidase" evidence="5">
    <location>
        <begin position="14"/>
        <end position="156"/>
    </location>
</feature>
<reference evidence="6 7" key="1">
    <citation type="submission" date="2020-10" db="EMBL/GenBank/DDBJ databases">
        <title>Phylogeny of dyella-like bacteria.</title>
        <authorList>
            <person name="Fu J."/>
        </authorList>
    </citation>
    <scope>NUCLEOTIDE SEQUENCE [LARGE SCALE GENOMIC DNA]</scope>
    <source>
        <strain evidence="6 7">Gsoil3046</strain>
    </source>
</reference>
<dbReference type="SMART" id="SM00644">
    <property type="entry name" value="Ami_2"/>
    <property type="match status" value="1"/>
</dbReference>
<dbReference type="Pfam" id="PF01510">
    <property type="entry name" value="Amidase_2"/>
    <property type="match status" value="1"/>
</dbReference>
<dbReference type="EMBL" id="JADIKM010000002">
    <property type="protein sequence ID" value="MFK2903766.1"/>
    <property type="molecule type" value="Genomic_DNA"/>
</dbReference>